<feature type="domain" description="Enoyl reductase (ER)" evidence="2">
    <location>
        <begin position="17"/>
        <end position="338"/>
    </location>
</feature>
<dbReference type="SUPFAM" id="SSF51735">
    <property type="entry name" value="NAD(P)-binding Rossmann-fold domains"/>
    <property type="match status" value="1"/>
</dbReference>
<reference evidence="4" key="1">
    <citation type="submission" date="2016-11" db="EMBL/GenBank/DDBJ databases">
        <authorList>
            <person name="Varghese N."/>
            <person name="Submissions S."/>
        </authorList>
    </citation>
    <scope>NUCLEOTIDE SEQUENCE [LARGE SCALE GENOMIC DNA]</scope>
    <source>
        <strain evidence="4">CGMCC 1.7063</strain>
    </source>
</reference>
<gene>
    <name evidence="3" type="ORF">SAMN04487965_3330</name>
</gene>
<dbReference type="RefSeq" id="WP_073277272.1">
    <property type="nucleotide sequence ID" value="NZ_FQVA01000007.1"/>
</dbReference>
<dbReference type="CDD" id="cd05288">
    <property type="entry name" value="PGDH"/>
    <property type="match status" value="1"/>
</dbReference>
<evidence type="ECO:0000313" key="3">
    <source>
        <dbReference type="EMBL" id="SHG12132.1"/>
    </source>
</evidence>
<dbReference type="Proteomes" id="UP000184170">
    <property type="component" value="Unassembled WGS sequence"/>
</dbReference>
<dbReference type="OrthoDB" id="9805663at2"/>
<dbReference type="GO" id="GO:0016628">
    <property type="term" value="F:oxidoreductase activity, acting on the CH-CH group of donors, NAD or NADP as acceptor"/>
    <property type="evidence" value="ECO:0007669"/>
    <property type="project" value="InterPro"/>
</dbReference>
<dbReference type="EMBL" id="FQVA01000007">
    <property type="protein sequence ID" value="SHG12132.1"/>
    <property type="molecule type" value="Genomic_DNA"/>
</dbReference>
<dbReference type="InterPro" id="IPR041694">
    <property type="entry name" value="ADH_N_2"/>
</dbReference>
<dbReference type="InterPro" id="IPR045010">
    <property type="entry name" value="MDR_fam"/>
</dbReference>
<dbReference type="AlphaFoldDB" id="A0A1M5H8R9"/>
<dbReference type="InterPro" id="IPR013149">
    <property type="entry name" value="ADH-like_C"/>
</dbReference>
<protein>
    <recommendedName>
        <fullName evidence="2">Enoyl reductase (ER) domain-containing protein</fullName>
    </recommendedName>
</protein>
<proteinExistence type="predicted"/>
<sequence length="341" mass="37740">MSTRENQRWIYCQRPSGEVNESHYRLETVPLDSDLAANEVLIENHYISVDPYMRIQQSAKPNWEEPHPLNTLQRGAVVGRVVASRNAAFSDGDWVSAYTGWERYSRVHISAATKLDPQLAPVTTALGVLGMPGRTAWFGLMEAGQPRPGDTLLVSGAAGAVGSLVVQFGKKAGCRVVAFAGSDEKCEWLSDELGADSAINYRRFNGAAELDAFFKAERIRADIYFDNVGGTITDAVIPNINRRARIVICGQISQYSGNLDEVENGPRFLHHMLYQRACVQGILARDFNYRMDEMLAVVGPWVGNGEIRYRETIVDGFERLPAALSGLFHGDNTGKMIVRVN</sequence>
<dbReference type="STRING" id="494016.SAMN04487965_3330"/>
<keyword evidence="1" id="KW-0560">Oxidoreductase</keyword>
<evidence type="ECO:0000256" key="1">
    <source>
        <dbReference type="ARBA" id="ARBA00023002"/>
    </source>
</evidence>
<evidence type="ECO:0000313" key="4">
    <source>
        <dbReference type="Proteomes" id="UP000184170"/>
    </source>
</evidence>
<name>A0A1M5H8R9_9GAMM</name>
<dbReference type="Gene3D" id="3.40.50.720">
    <property type="entry name" value="NAD(P)-binding Rossmann-like Domain"/>
    <property type="match status" value="1"/>
</dbReference>
<dbReference type="SMART" id="SM00829">
    <property type="entry name" value="PKS_ER"/>
    <property type="match status" value="1"/>
</dbReference>
<dbReference type="Gene3D" id="3.90.180.10">
    <property type="entry name" value="Medium-chain alcohol dehydrogenases, catalytic domain"/>
    <property type="match status" value="1"/>
</dbReference>
<dbReference type="InterPro" id="IPR020843">
    <property type="entry name" value="ER"/>
</dbReference>
<organism evidence="3 4">
    <name type="scientific">Microbulbifer donghaiensis</name>
    <dbReference type="NCBI Taxonomy" id="494016"/>
    <lineage>
        <taxon>Bacteria</taxon>
        <taxon>Pseudomonadati</taxon>
        <taxon>Pseudomonadota</taxon>
        <taxon>Gammaproteobacteria</taxon>
        <taxon>Cellvibrionales</taxon>
        <taxon>Microbulbiferaceae</taxon>
        <taxon>Microbulbifer</taxon>
    </lineage>
</organism>
<dbReference type="SUPFAM" id="SSF50129">
    <property type="entry name" value="GroES-like"/>
    <property type="match status" value="1"/>
</dbReference>
<evidence type="ECO:0000259" key="2">
    <source>
        <dbReference type="SMART" id="SM00829"/>
    </source>
</evidence>
<dbReference type="PANTHER" id="PTHR43205">
    <property type="entry name" value="PROSTAGLANDIN REDUCTASE"/>
    <property type="match status" value="1"/>
</dbReference>
<dbReference type="InterPro" id="IPR011032">
    <property type="entry name" value="GroES-like_sf"/>
</dbReference>
<dbReference type="InterPro" id="IPR036291">
    <property type="entry name" value="NAD(P)-bd_dom_sf"/>
</dbReference>
<dbReference type="PANTHER" id="PTHR43205:SF7">
    <property type="entry name" value="PROSTAGLANDIN REDUCTASE 1"/>
    <property type="match status" value="1"/>
</dbReference>
<keyword evidence="4" id="KW-1185">Reference proteome</keyword>
<dbReference type="FunFam" id="3.40.50.720:FF:000121">
    <property type="entry name" value="Prostaglandin reductase 2"/>
    <property type="match status" value="1"/>
</dbReference>
<accession>A0A1M5H8R9</accession>
<dbReference type="Pfam" id="PF16884">
    <property type="entry name" value="ADH_N_2"/>
    <property type="match status" value="1"/>
</dbReference>
<dbReference type="Pfam" id="PF00107">
    <property type="entry name" value="ADH_zinc_N"/>
    <property type="match status" value="1"/>
</dbReference>